<keyword evidence="2" id="KW-1185">Reference proteome</keyword>
<organism evidence="1 2">
    <name type="scientific">Mesorhizobium caraganae</name>
    <dbReference type="NCBI Taxonomy" id="483206"/>
    <lineage>
        <taxon>Bacteria</taxon>
        <taxon>Pseudomonadati</taxon>
        <taxon>Pseudomonadota</taxon>
        <taxon>Alphaproteobacteria</taxon>
        <taxon>Hyphomicrobiales</taxon>
        <taxon>Phyllobacteriaceae</taxon>
        <taxon>Mesorhizobium</taxon>
    </lineage>
</organism>
<reference evidence="1 2" key="1">
    <citation type="journal article" date="2024" name="Proc. Natl. Acad. Sci. U.S.A.">
        <title>The evolutionary genomics of adaptation to stress in wild rhizobium bacteria.</title>
        <authorList>
            <person name="Kehlet-Delgado H."/>
            <person name="Montoya A.P."/>
            <person name="Jensen K.T."/>
            <person name="Wendlandt C.E."/>
            <person name="Dexheimer C."/>
            <person name="Roberts M."/>
            <person name="Torres Martinez L."/>
            <person name="Friesen M.L."/>
            <person name="Griffitts J.S."/>
            <person name="Porter S.S."/>
        </authorList>
    </citation>
    <scope>NUCLEOTIDE SEQUENCE [LARGE SCALE GENOMIC DNA]</scope>
    <source>
        <strain evidence="1 2">M0641</strain>
    </source>
</reference>
<protein>
    <submittedName>
        <fullName evidence="1">Uncharacterized protein</fullName>
    </submittedName>
</protein>
<evidence type="ECO:0000313" key="2">
    <source>
        <dbReference type="Proteomes" id="UP001433071"/>
    </source>
</evidence>
<proteinExistence type="predicted"/>
<dbReference type="EMBL" id="JAMYQB010000032">
    <property type="protein sequence ID" value="MER9407958.1"/>
    <property type="molecule type" value="Genomic_DNA"/>
</dbReference>
<name>A0ABV1Z7P6_9HYPH</name>
<dbReference type="RefSeq" id="WP_352561937.1">
    <property type="nucleotide sequence ID" value="NZ_JAMYQB010000032.1"/>
</dbReference>
<dbReference type="Proteomes" id="UP001433071">
    <property type="component" value="Unassembled WGS sequence"/>
</dbReference>
<sequence length="111" mass="12231">MHVAEKLLPALRAAIGGHLGEPTKGEWSLKIDAGDLQTINFHYPTAPAAEEYEGMANTTPRVKPEFGAPGRPMAYRQKTTRSYAAEDFPDFFENPGSKVTVLSVRRTLGER</sequence>
<accession>A0ABV1Z7P6</accession>
<comment type="caution">
    <text evidence="1">The sequence shown here is derived from an EMBL/GenBank/DDBJ whole genome shotgun (WGS) entry which is preliminary data.</text>
</comment>
<gene>
    <name evidence="1" type="ORF">NKI36_28515</name>
</gene>
<evidence type="ECO:0000313" key="1">
    <source>
        <dbReference type="EMBL" id="MER9407958.1"/>
    </source>
</evidence>